<dbReference type="InterPro" id="IPR000132">
    <property type="entry name" value="Nitrilase/CN_hydratase_CS"/>
</dbReference>
<gene>
    <name evidence="7" type="ORF">ASPWEDRAFT_70219</name>
</gene>
<comment type="catalytic activity">
    <reaction evidence="3">
        <text>a nitrile + 2 H2O = a carboxylate + NH4(+)</text>
        <dbReference type="Rhea" id="RHEA:21724"/>
        <dbReference type="ChEBI" id="CHEBI:15377"/>
        <dbReference type="ChEBI" id="CHEBI:18379"/>
        <dbReference type="ChEBI" id="CHEBI:28938"/>
        <dbReference type="ChEBI" id="CHEBI:29067"/>
        <dbReference type="EC" id="3.5.5.1"/>
    </reaction>
</comment>
<evidence type="ECO:0000256" key="4">
    <source>
        <dbReference type="ARBA" id="ARBA00039045"/>
    </source>
</evidence>
<dbReference type="SUPFAM" id="SSF56317">
    <property type="entry name" value="Carbon-nitrogen hydrolase"/>
    <property type="match status" value="1"/>
</dbReference>
<protein>
    <recommendedName>
        <fullName evidence="4">nitrilase</fullName>
        <ecNumber evidence="4">3.5.5.1</ecNumber>
    </recommendedName>
</protein>
<dbReference type="EMBL" id="KV878213">
    <property type="protein sequence ID" value="OJJ34545.1"/>
    <property type="molecule type" value="Genomic_DNA"/>
</dbReference>
<keyword evidence="8" id="KW-1185">Reference proteome</keyword>
<accession>A0A1L9RHZ4</accession>
<evidence type="ECO:0000256" key="1">
    <source>
        <dbReference type="ARBA" id="ARBA00008129"/>
    </source>
</evidence>
<dbReference type="RefSeq" id="XP_040688221.1">
    <property type="nucleotide sequence ID" value="XM_040839108.1"/>
</dbReference>
<comment type="similarity">
    <text evidence="1">Belongs to the carbon-nitrogen hydrolase superfamily. Nitrilase family.</text>
</comment>
<dbReference type="InterPro" id="IPR044149">
    <property type="entry name" value="Nitrilases_CHs"/>
</dbReference>
<dbReference type="PROSITE" id="PS00920">
    <property type="entry name" value="NITRIL_CHT_1"/>
    <property type="match status" value="1"/>
</dbReference>
<dbReference type="EC" id="3.5.5.1" evidence="4"/>
<proteinExistence type="inferred from homology"/>
<evidence type="ECO:0000313" key="7">
    <source>
        <dbReference type="EMBL" id="OJJ34545.1"/>
    </source>
</evidence>
<feature type="domain" description="CN hydrolase" evidence="6">
    <location>
        <begin position="7"/>
        <end position="280"/>
    </location>
</feature>
<dbReference type="PROSITE" id="PS50263">
    <property type="entry name" value="CN_HYDROLASE"/>
    <property type="match status" value="1"/>
</dbReference>
<evidence type="ECO:0000259" key="6">
    <source>
        <dbReference type="PROSITE" id="PS50263"/>
    </source>
</evidence>
<dbReference type="InterPro" id="IPR003010">
    <property type="entry name" value="C-N_Hydrolase"/>
</dbReference>
<dbReference type="PROSITE" id="PS00921">
    <property type="entry name" value="NITRIL_CHT_2"/>
    <property type="match status" value="1"/>
</dbReference>
<evidence type="ECO:0000313" key="8">
    <source>
        <dbReference type="Proteomes" id="UP000184383"/>
    </source>
</evidence>
<dbReference type="PANTHER" id="PTHR46044:SF14">
    <property type="entry name" value="ARYLACETONITRILASE"/>
    <property type="match status" value="1"/>
</dbReference>
<organism evidence="7 8">
    <name type="scientific">Aspergillus wentii DTO 134E9</name>
    <dbReference type="NCBI Taxonomy" id="1073089"/>
    <lineage>
        <taxon>Eukaryota</taxon>
        <taxon>Fungi</taxon>
        <taxon>Dikarya</taxon>
        <taxon>Ascomycota</taxon>
        <taxon>Pezizomycotina</taxon>
        <taxon>Eurotiomycetes</taxon>
        <taxon>Eurotiomycetidae</taxon>
        <taxon>Eurotiales</taxon>
        <taxon>Aspergillaceae</taxon>
        <taxon>Aspergillus</taxon>
        <taxon>Aspergillus subgen. Cremei</taxon>
    </lineage>
</organism>
<dbReference type="CDD" id="cd07564">
    <property type="entry name" value="nitrilases_CHs"/>
    <property type="match status" value="1"/>
</dbReference>
<reference evidence="8" key="1">
    <citation type="journal article" date="2017" name="Genome Biol.">
        <title>Comparative genomics reveals high biological diversity and specific adaptations in the industrially and medically important fungal genus Aspergillus.</title>
        <authorList>
            <person name="de Vries R.P."/>
            <person name="Riley R."/>
            <person name="Wiebenga A."/>
            <person name="Aguilar-Osorio G."/>
            <person name="Amillis S."/>
            <person name="Uchima C.A."/>
            <person name="Anderluh G."/>
            <person name="Asadollahi M."/>
            <person name="Askin M."/>
            <person name="Barry K."/>
            <person name="Battaglia E."/>
            <person name="Bayram O."/>
            <person name="Benocci T."/>
            <person name="Braus-Stromeyer S.A."/>
            <person name="Caldana C."/>
            <person name="Canovas D."/>
            <person name="Cerqueira G.C."/>
            <person name="Chen F."/>
            <person name="Chen W."/>
            <person name="Choi C."/>
            <person name="Clum A."/>
            <person name="Dos Santos R.A."/>
            <person name="Damasio A.R."/>
            <person name="Diallinas G."/>
            <person name="Emri T."/>
            <person name="Fekete E."/>
            <person name="Flipphi M."/>
            <person name="Freyberg S."/>
            <person name="Gallo A."/>
            <person name="Gournas C."/>
            <person name="Habgood R."/>
            <person name="Hainaut M."/>
            <person name="Harispe M.L."/>
            <person name="Henrissat B."/>
            <person name="Hilden K.S."/>
            <person name="Hope R."/>
            <person name="Hossain A."/>
            <person name="Karabika E."/>
            <person name="Karaffa L."/>
            <person name="Karanyi Z."/>
            <person name="Krasevec N."/>
            <person name="Kuo A."/>
            <person name="Kusch H."/>
            <person name="LaButti K."/>
            <person name="Lagendijk E.L."/>
            <person name="Lapidus A."/>
            <person name="Levasseur A."/>
            <person name="Lindquist E."/>
            <person name="Lipzen A."/>
            <person name="Logrieco A.F."/>
            <person name="MacCabe A."/>
            <person name="Maekelae M.R."/>
            <person name="Malavazi I."/>
            <person name="Melin P."/>
            <person name="Meyer V."/>
            <person name="Mielnichuk N."/>
            <person name="Miskei M."/>
            <person name="Molnar A.P."/>
            <person name="Mule G."/>
            <person name="Ngan C.Y."/>
            <person name="Orejas M."/>
            <person name="Orosz E."/>
            <person name="Ouedraogo J.P."/>
            <person name="Overkamp K.M."/>
            <person name="Park H.-S."/>
            <person name="Perrone G."/>
            <person name="Piumi F."/>
            <person name="Punt P.J."/>
            <person name="Ram A.F."/>
            <person name="Ramon A."/>
            <person name="Rauscher S."/>
            <person name="Record E."/>
            <person name="Riano-Pachon D.M."/>
            <person name="Robert V."/>
            <person name="Roehrig J."/>
            <person name="Ruller R."/>
            <person name="Salamov A."/>
            <person name="Salih N.S."/>
            <person name="Samson R.A."/>
            <person name="Sandor E."/>
            <person name="Sanguinetti M."/>
            <person name="Schuetze T."/>
            <person name="Sepcic K."/>
            <person name="Shelest E."/>
            <person name="Sherlock G."/>
            <person name="Sophianopoulou V."/>
            <person name="Squina F.M."/>
            <person name="Sun H."/>
            <person name="Susca A."/>
            <person name="Todd R.B."/>
            <person name="Tsang A."/>
            <person name="Unkles S.E."/>
            <person name="van de Wiele N."/>
            <person name="van Rossen-Uffink D."/>
            <person name="Oliveira J.V."/>
            <person name="Vesth T.C."/>
            <person name="Visser J."/>
            <person name="Yu J.-H."/>
            <person name="Zhou M."/>
            <person name="Andersen M.R."/>
            <person name="Archer D.B."/>
            <person name="Baker S.E."/>
            <person name="Benoit I."/>
            <person name="Brakhage A.A."/>
            <person name="Braus G.H."/>
            <person name="Fischer R."/>
            <person name="Frisvad J.C."/>
            <person name="Goldman G.H."/>
            <person name="Houbraken J."/>
            <person name="Oakley B."/>
            <person name="Pocsi I."/>
            <person name="Scazzocchio C."/>
            <person name="Seiboth B."/>
            <person name="vanKuyk P.A."/>
            <person name="Wortman J."/>
            <person name="Dyer P.S."/>
            <person name="Grigoriev I.V."/>
        </authorList>
    </citation>
    <scope>NUCLEOTIDE SEQUENCE [LARGE SCALE GENOMIC DNA]</scope>
    <source>
        <strain evidence="8">DTO 134E9</strain>
    </source>
</reference>
<dbReference type="OrthoDB" id="10250282at2759"/>
<evidence type="ECO:0000256" key="2">
    <source>
        <dbReference type="ARBA" id="ARBA00022801"/>
    </source>
</evidence>
<keyword evidence="2" id="KW-0378">Hydrolase</keyword>
<dbReference type="AlphaFoldDB" id="A0A1L9RHZ4"/>
<feature type="active site" description="Proton acceptor" evidence="5">
    <location>
        <position position="47"/>
    </location>
</feature>
<sequence>MATSKSIRVAVTQHEPEWLDLGATVAKTCQLIQEAANHGAQLITFPECWIPGYPAWIWARPVDMELARLYIKSSLSYDSDEIRQICTAAAQNNIAVSLGFSENDGNSVYIAQCTIDNAGEIVMRRRKLKPTHMERTIFGDASGGSLLNVTALDGIGNVGALSCWEHIQPLLKYNTMRQREEFHIAAWPPLHPHPGGEALWGMSSEGCLSLSQTYAVESGTFVFHTTAVMREKGIEKMKIDGGMFGVAGGGCSAIIGPDGRRLSEVLPPTEEGIIYADLDLDMLLSSRHFVDAVGHYSRPDMLWLGVDVTEKRHWREDERKP</sequence>
<evidence type="ECO:0000256" key="3">
    <source>
        <dbReference type="ARBA" id="ARBA00036406"/>
    </source>
</evidence>
<evidence type="ECO:0000256" key="5">
    <source>
        <dbReference type="PROSITE-ProRule" id="PRU10139"/>
    </source>
</evidence>
<dbReference type="GeneID" id="63754956"/>
<dbReference type="GO" id="GO:0016836">
    <property type="term" value="F:hydro-lyase activity"/>
    <property type="evidence" value="ECO:0007669"/>
    <property type="project" value="UniProtKB-ARBA"/>
</dbReference>
<dbReference type="Pfam" id="PF00795">
    <property type="entry name" value="CN_hydrolase"/>
    <property type="match status" value="1"/>
</dbReference>
<dbReference type="STRING" id="1073089.A0A1L9RHZ4"/>
<dbReference type="InterPro" id="IPR036526">
    <property type="entry name" value="C-N_Hydrolase_sf"/>
</dbReference>
<dbReference type="PANTHER" id="PTHR46044">
    <property type="entry name" value="NITRILASE"/>
    <property type="match status" value="1"/>
</dbReference>
<dbReference type="VEuPathDB" id="FungiDB:ASPWEDRAFT_70219"/>
<name>A0A1L9RHZ4_ASPWE</name>
<dbReference type="Proteomes" id="UP000184383">
    <property type="component" value="Unassembled WGS sequence"/>
</dbReference>
<dbReference type="Gene3D" id="3.60.110.10">
    <property type="entry name" value="Carbon-nitrogen hydrolase"/>
    <property type="match status" value="1"/>
</dbReference>
<dbReference type="GO" id="GO:0000257">
    <property type="term" value="F:nitrilase activity"/>
    <property type="evidence" value="ECO:0007669"/>
    <property type="project" value="UniProtKB-EC"/>
</dbReference>